<protein>
    <submittedName>
        <fullName evidence="2">JAB domain-containing protein</fullName>
    </submittedName>
</protein>
<evidence type="ECO:0000259" key="1">
    <source>
        <dbReference type="Pfam" id="PF04002"/>
    </source>
</evidence>
<sequence length="86" mass="9503">MTNLVFLINFFPKQASAMGGVNKCLSTKSSACSFDSRHRVIHFEEPFRGTIDAASVYPRQVLKATLPSTLPSLCKFTITRALILNP</sequence>
<dbReference type="InterPro" id="IPR025657">
    <property type="entry name" value="RadC_JAB"/>
</dbReference>
<dbReference type="RefSeq" id="WP_322535539.1">
    <property type="nucleotide sequence ID" value="NZ_CP140255.1"/>
</dbReference>
<reference evidence="2 3" key="1">
    <citation type="submission" date="2023-11" db="EMBL/GenBank/DDBJ databases">
        <title>MicrobeMod: A computational toolkit for identifying prokaryotic methylation and restriction-modification with nanopore sequencing.</title>
        <authorList>
            <person name="Crits-Christoph A."/>
            <person name="Kang S.C."/>
            <person name="Lee H."/>
            <person name="Ostrov N."/>
        </authorList>
    </citation>
    <scope>NUCLEOTIDE SEQUENCE [LARGE SCALE GENOMIC DNA]</scope>
    <source>
        <strain evidence="2 3">ATCC BAA-805</strain>
    </source>
</reference>
<keyword evidence="3" id="KW-1185">Reference proteome</keyword>
<evidence type="ECO:0000313" key="3">
    <source>
        <dbReference type="Proteomes" id="UP001324794"/>
    </source>
</evidence>
<accession>A0ABZ0YRR4</accession>
<dbReference type="Pfam" id="PF04002">
    <property type="entry name" value="RadC"/>
    <property type="match status" value="1"/>
</dbReference>
<name>A0ABZ0YRR4_9GAMM</name>
<proteinExistence type="predicted"/>
<dbReference type="Proteomes" id="UP001324794">
    <property type="component" value="Chromosome"/>
</dbReference>
<gene>
    <name evidence="2" type="ORF">SR894_10025</name>
</gene>
<feature type="domain" description="RadC-like JAB" evidence="1">
    <location>
        <begin position="31"/>
        <end position="66"/>
    </location>
</feature>
<organism evidence="2 3">
    <name type="scientific">Vreelandella neptunia</name>
    <dbReference type="NCBI Taxonomy" id="115551"/>
    <lineage>
        <taxon>Bacteria</taxon>
        <taxon>Pseudomonadati</taxon>
        <taxon>Pseudomonadota</taxon>
        <taxon>Gammaproteobacteria</taxon>
        <taxon>Oceanospirillales</taxon>
        <taxon>Halomonadaceae</taxon>
        <taxon>Vreelandella</taxon>
    </lineage>
</organism>
<evidence type="ECO:0000313" key="2">
    <source>
        <dbReference type="EMBL" id="WQH14850.1"/>
    </source>
</evidence>
<dbReference type="EMBL" id="CP140255">
    <property type="protein sequence ID" value="WQH14850.1"/>
    <property type="molecule type" value="Genomic_DNA"/>
</dbReference>